<dbReference type="RefSeq" id="WP_055157680.1">
    <property type="nucleotide sequence ID" value="NZ_CYXR01000019.1"/>
</dbReference>
<dbReference type="Proteomes" id="UP000095727">
    <property type="component" value="Unassembled WGS sequence"/>
</dbReference>
<accession>A0A173TVE0</accession>
<evidence type="ECO:0008006" key="3">
    <source>
        <dbReference type="Google" id="ProtNLM"/>
    </source>
</evidence>
<dbReference type="EMBL" id="CYXR01000019">
    <property type="protein sequence ID" value="CUN05805.1"/>
    <property type="molecule type" value="Genomic_DNA"/>
</dbReference>
<evidence type="ECO:0000313" key="1">
    <source>
        <dbReference type="EMBL" id="CUN05805.1"/>
    </source>
</evidence>
<reference evidence="1 2" key="1">
    <citation type="submission" date="2015-09" db="EMBL/GenBank/DDBJ databases">
        <authorList>
            <consortium name="Pathogen Informatics"/>
        </authorList>
    </citation>
    <scope>NUCLEOTIDE SEQUENCE [LARGE SCALE GENOMIC DNA]</scope>
    <source>
        <strain evidence="1 2">2789STDY5834962</strain>
    </source>
</reference>
<sequence length="332" mass="37601">MVKDIILADSDGRELGAILDSNITVDTNGEYEFSVQIARSNWYSELTFSSYVYITETEYGGIIGEVLTDTTLDYVELKGITWRGRLQYKVIEPPAGSDYKTVSGELNQVMKTLIEPEFDGLFRVSSEDTGISVKNFQFDRYSTLLEGLTKMLQSVGYRLQIRLIKEQDEPCYILVEAVPITDYSAQIELSQDSRLNFTMDDKQNGVNHLVVTGKGEMQERNVFHLYVQKDGSIGKTQYYKGLNEISAVYENTSTETAELEKTSMEQLQKLMNKKTFQMDVAKLGIEVGIGDIVGGRDYLTGMYMSKPIENIIYEITNDVESITYKLEGEDTE</sequence>
<dbReference type="AlphaFoldDB" id="A0A173TVE0"/>
<organism evidence="1 2">
    <name type="scientific">Coprococcus comes</name>
    <dbReference type="NCBI Taxonomy" id="410072"/>
    <lineage>
        <taxon>Bacteria</taxon>
        <taxon>Bacillati</taxon>
        <taxon>Bacillota</taxon>
        <taxon>Clostridia</taxon>
        <taxon>Lachnospirales</taxon>
        <taxon>Lachnospiraceae</taxon>
        <taxon>Coprococcus</taxon>
    </lineage>
</organism>
<gene>
    <name evidence="1" type="ORF">ERS852574_02425</name>
</gene>
<protein>
    <recommendedName>
        <fullName evidence="3">Phage protein D</fullName>
    </recommendedName>
</protein>
<proteinExistence type="predicted"/>
<name>A0A173TVE0_9FIRM</name>
<evidence type="ECO:0000313" key="2">
    <source>
        <dbReference type="Proteomes" id="UP000095727"/>
    </source>
</evidence>